<accession>A0ABV0X5U1</accession>
<name>A0ABV0X5U1_9TELE</name>
<protein>
    <submittedName>
        <fullName evidence="2">Uncharacterized protein</fullName>
    </submittedName>
</protein>
<dbReference type="EMBL" id="JAHRIM010091011">
    <property type="protein sequence ID" value="MEQ2277200.1"/>
    <property type="molecule type" value="Genomic_DNA"/>
</dbReference>
<evidence type="ECO:0000313" key="2">
    <source>
        <dbReference type="EMBL" id="MEQ2277200.1"/>
    </source>
</evidence>
<gene>
    <name evidence="2" type="ORF">XENORESO_021678</name>
</gene>
<dbReference type="Proteomes" id="UP001444071">
    <property type="component" value="Unassembled WGS sequence"/>
</dbReference>
<evidence type="ECO:0000256" key="1">
    <source>
        <dbReference type="SAM" id="MobiDB-lite"/>
    </source>
</evidence>
<sequence>MCTYWILPLLLHSDKGICQADEQSELKRCVMHAWKELTSCREAERRMLYRGRGRTEGEEEEGTTSRTLGEDYHNHCSCPHQGENTSDEDGFRSATRILKQ</sequence>
<reference evidence="2 3" key="1">
    <citation type="submission" date="2021-06" db="EMBL/GenBank/DDBJ databases">
        <authorList>
            <person name="Palmer J.M."/>
        </authorList>
    </citation>
    <scope>NUCLEOTIDE SEQUENCE [LARGE SCALE GENOMIC DNA]</scope>
    <source>
        <strain evidence="2 3">XR_2019</strain>
        <tissue evidence="2">Muscle</tissue>
    </source>
</reference>
<organism evidence="2 3">
    <name type="scientific">Xenotaenia resolanae</name>
    <dbReference type="NCBI Taxonomy" id="208358"/>
    <lineage>
        <taxon>Eukaryota</taxon>
        <taxon>Metazoa</taxon>
        <taxon>Chordata</taxon>
        <taxon>Craniata</taxon>
        <taxon>Vertebrata</taxon>
        <taxon>Euteleostomi</taxon>
        <taxon>Actinopterygii</taxon>
        <taxon>Neopterygii</taxon>
        <taxon>Teleostei</taxon>
        <taxon>Neoteleostei</taxon>
        <taxon>Acanthomorphata</taxon>
        <taxon>Ovalentaria</taxon>
        <taxon>Atherinomorphae</taxon>
        <taxon>Cyprinodontiformes</taxon>
        <taxon>Goodeidae</taxon>
        <taxon>Xenotaenia</taxon>
    </lineage>
</organism>
<proteinExistence type="predicted"/>
<keyword evidence="3" id="KW-1185">Reference proteome</keyword>
<evidence type="ECO:0000313" key="3">
    <source>
        <dbReference type="Proteomes" id="UP001444071"/>
    </source>
</evidence>
<comment type="caution">
    <text evidence="2">The sequence shown here is derived from an EMBL/GenBank/DDBJ whole genome shotgun (WGS) entry which is preliminary data.</text>
</comment>
<feature type="region of interest" description="Disordered" evidence="1">
    <location>
        <begin position="51"/>
        <end position="100"/>
    </location>
</feature>